<comment type="caution">
    <text evidence="1">The sequence shown here is derived from an EMBL/GenBank/DDBJ whole genome shotgun (WGS) entry which is preliminary data.</text>
</comment>
<name>A0A0F9HYQ2_9ZZZZ</name>
<proteinExistence type="predicted"/>
<protein>
    <submittedName>
        <fullName evidence="1">Uncharacterized protein</fullName>
    </submittedName>
</protein>
<dbReference type="AlphaFoldDB" id="A0A0F9HYQ2"/>
<gene>
    <name evidence="1" type="ORF">LCGC14_1646900</name>
</gene>
<dbReference type="EMBL" id="LAZR01013797">
    <property type="protein sequence ID" value="KKM20292.1"/>
    <property type="molecule type" value="Genomic_DNA"/>
</dbReference>
<accession>A0A0F9HYQ2</accession>
<organism evidence="1">
    <name type="scientific">marine sediment metagenome</name>
    <dbReference type="NCBI Taxonomy" id="412755"/>
    <lineage>
        <taxon>unclassified sequences</taxon>
        <taxon>metagenomes</taxon>
        <taxon>ecological metagenomes</taxon>
    </lineage>
</organism>
<feature type="non-terminal residue" evidence="1">
    <location>
        <position position="1"/>
    </location>
</feature>
<evidence type="ECO:0000313" key="1">
    <source>
        <dbReference type="EMBL" id="KKM20292.1"/>
    </source>
</evidence>
<reference evidence="1" key="1">
    <citation type="journal article" date="2015" name="Nature">
        <title>Complex archaea that bridge the gap between prokaryotes and eukaryotes.</title>
        <authorList>
            <person name="Spang A."/>
            <person name="Saw J.H."/>
            <person name="Jorgensen S.L."/>
            <person name="Zaremba-Niedzwiedzka K."/>
            <person name="Martijn J."/>
            <person name="Lind A.E."/>
            <person name="van Eijk R."/>
            <person name="Schleper C."/>
            <person name="Guy L."/>
            <person name="Ettema T.J."/>
        </authorList>
    </citation>
    <scope>NUCLEOTIDE SEQUENCE</scope>
</reference>
<sequence>NSKLHFVYADLFSILSPEYIQEHTYTMSDSINGNFAWNGISVRRQMTREIYNNLLTNT</sequence>